<organism evidence="2 3">
    <name type="scientific">Linum trigynum</name>
    <dbReference type="NCBI Taxonomy" id="586398"/>
    <lineage>
        <taxon>Eukaryota</taxon>
        <taxon>Viridiplantae</taxon>
        <taxon>Streptophyta</taxon>
        <taxon>Embryophyta</taxon>
        <taxon>Tracheophyta</taxon>
        <taxon>Spermatophyta</taxon>
        <taxon>Magnoliopsida</taxon>
        <taxon>eudicotyledons</taxon>
        <taxon>Gunneridae</taxon>
        <taxon>Pentapetalae</taxon>
        <taxon>rosids</taxon>
        <taxon>fabids</taxon>
        <taxon>Malpighiales</taxon>
        <taxon>Linaceae</taxon>
        <taxon>Linum</taxon>
    </lineage>
</organism>
<dbReference type="AlphaFoldDB" id="A0AAV2DVJ6"/>
<feature type="region of interest" description="Disordered" evidence="1">
    <location>
        <begin position="22"/>
        <end position="103"/>
    </location>
</feature>
<name>A0AAV2DVJ6_9ROSI</name>
<keyword evidence="3" id="KW-1185">Reference proteome</keyword>
<evidence type="ECO:0000313" key="3">
    <source>
        <dbReference type="Proteomes" id="UP001497516"/>
    </source>
</evidence>
<reference evidence="2 3" key="1">
    <citation type="submission" date="2024-04" db="EMBL/GenBank/DDBJ databases">
        <authorList>
            <person name="Fracassetti M."/>
        </authorList>
    </citation>
    <scope>NUCLEOTIDE SEQUENCE [LARGE SCALE GENOMIC DNA]</scope>
</reference>
<feature type="compositionally biased region" description="Basic and acidic residues" evidence="1">
    <location>
        <begin position="68"/>
        <end position="78"/>
    </location>
</feature>
<proteinExistence type="predicted"/>
<sequence>MRRIDVVVVAGKPVNLDCSPLPDGFGVGPEDEPVRASGADSGKAQQAFGRVTNRPSPAPIRPVAKPTAENRRYLETKKQKMGHVYGPDNGHSNRTPEDGLLEA</sequence>
<protein>
    <submittedName>
        <fullName evidence="2">Uncharacterized protein</fullName>
    </submittedName>
</protein>
<accession>A0AAV2DVJ6</accession>
<dbReference type="EMBL" id="OZ034816">
    <property type="protein sequence ID" value="CAL1377614.1"/>
    <property type="molecule type" value="Genomic_DNA"/>
</dbReference>
<evidence type="ECO:0000313" key="2">
    <source>
        <dbReference type="EMBL" id="CAL1377614.1"/>
    </source>
</evidence>
<dbReference type="Proteomes" id="UP001497516">
    <property type="component" value="Chromosome 3"/>
</dbReference>
<evidence type="ECO:0000256" key="1">
    <source>
        <dbReference type="SAM" id="MobiDB-lite"/>
    </source>
</evidence>
<gene>
    <name evidence="2" type="ORF">LTRI10_LOCUS19248</name>
</gene>